<keyword evidence="2" id="KW-0067">ATP-binding</keyword>
<dbReference type="InterPro" id="IPR013126">
    <property type="entry name" value="Hsp_70_fam"/>
</dbReference>
<dbReference type="Gene3D" id="3.30.420.40">
    <property type="match status" value="2"/>
</dbReference>
<protein>
    <submittedName>
        <fullName evidence="3">Molecular chaperone DnaK</fullName>
    </submittedName>
</protein>
<dbReference type="Gene3D" id="3.90.640.10">
    <property type="entry name" value="Actin, Chain A, domain 4"/>
    <property type="match status" value="1"/>
</dbReference>
<evidence type="ECO:0000256" key="2">
    <source>
        <dbReference type="ARBA" id="ARBA00022840"/>
    </source>
</evidence>
<evidence type="ECO:0000256" key="1">
    <source>
        <dbReference type="ARBA" id="ARBA00022741"/>
    </source>
</evidence>
<reference evidence="3 4" key="1">
    <citation type="submission" date="2019-03" db="EMBL/GenBank/DDBJ databases">
        <title>Metabolic reconstructions from genomes of highly enriched 'Candidatus Accumulibacter' and 'Candidatus Competibacter' bioreactor populations.</title>
        <authorList>
            <person name="Annavajhala M.K."/>
            <person name="Welles L."/>
            <person name="Abbas B."/>
            <person name="Sorokin D."/>
            <person name="Park H."/>
            <person name="Van Loosdrecht M."/>
            <person name="Chandran K."/>
        </authorList>
    </citation>
    <scope>NUCLEOTIDE SEQUENCE [LARGE SCALE GENOMIC DNA]</scope>
    <source>
        <strain evidence="3 4">SBR_G</strain>
    </source>
</reference>
<sequence>MARSSTPRYLVGIDLGTTHTVVAYADLKAAGTADIHLFSVEQLVAPGAVAVRPLLPSVRYHPAEGELAAADSQLPWTFDDPGGVDNAVLGELARERGTRVPGRLVASAKSWLSHAGVDRTAPVLPWGAAEEIAKVSPVVASASYLAHVRAAWNQHFPRQPLERQELVLTVPASFDEAARTLTVEAARLAGLPELRLVEEPQAACHDWLHRHRDTVAADLGESRLLLVCDVGGGTTDLTLIQIEPGEQEPRLTRIGVGEHLMLGGDNMDLTLARTVEARLSGGRLSTGELSQLLQQCRSAKERLLATDAPEQVTVTVLGGGARLIGGARAAELSRDEVRALLVDGFLPLTAADERPQGRRAAVVEFGLPYAADPAISRHLAAFLARYGDAARRALGERAPADRPPAPDAVLLNGGVFHGAALSERLLELLAGWRGEPLLRLDNPEPELAVARGAVAYGLARRGRGLKIGGGSARGYFLVVESDRSRKQGVCLLPRGTEEGREIRLDRTFSLRLGSPVQFHLMSSTGDAFHQAGDVTALDAGEFLPLPPIVTLIESESGADEVSVQLSAQLTEVGTLEVDCIAADDPVRRWRLAFQLRGSDTAALARLHPRFPEATARIERFYGSRAADVEYKEIKILRTDLERLLGRRETWETPLLRELFGVLWAGARRRRRSADHERLWFSLTGYCLRPGFGYPLDEWRVGRLWALYEQGVQHHRDAQVRAEWWTLWRRVAGGLDAAAQLRLSEDLLADLRPLGGKAAKDRLPGIEDMARLAGVLERLPATRKLELGELLLARLARKGESPQLWWAVGRLATRVPVYGSAHDVVPVATAAAWLERVLTLDWKAVAPAAFAATLLARLSGDRQRDLDDTTRARVIQRLRAAKAPAGWLRMVEEVVDLDEIDAGRVFGEALPPGLRLAG</sequence>
<organism evidence="3 4">
    <name type="scientific">Candidatus Competibacter phosphatis</name>
    <dbReference type="NCBI Taxonomy" id="221280"/>
    <lineage>
        <taxon>Bacteria</taxon>
        <taxon>Pseudomonadati</taxon>
        <taxon>Pseudomonadota</taxon>
        <taxon>Gammaproteobacteria</taxon>
        <taxon>Candidatus Competibacteraceae</taxon>
        <taxon>Candidatus Competibacter</taxon>
    </lineage>
</organism>
<evidence type="ECO:0000313" key="3">
    <source>
        <dbReference type="EMBL" id="NMQ20399.1"/>
    </source>
</evidence>
<comment type="caution">
    <text evidence="3">The sequence shown here is derived from an EMBL/GenBank/DDBJ whole genome shotgun (WGS) entry which is preliminary data.</text>
</comment>
<dbReference type="PRINTS" id="PR00301">
    <property type="entry name" value="HEATSHOCK70"/>
</dbReference>
<dbReference type="Pfam" id="PF00012">
    <property type="entry name" value="HSP70"/>
    <property type="match status" value="1"/>
</dbReference>
<dbReference type="InterPro" id="IPR021030">
    <property type="entry name" value="DUF3731"/>
</dbReference>
<dbReference type="PANTHER" id="PTHR42749:SF1">
    <property type="entry name" value="CELL SHAPE-DETERMINING PROTEIN MREB"/>
    <property type="match status" value="1"/>
</dbReference>
<accession>A0ABX1TQW0</accession>
<keyword evidence="4" id="KW-1185">Reference proteome</keyword>
<dbReference type="InterPro" id="IPR043129">
    <property type="entry name" value="ATPase_NBD"/>
</dbReference>
<dbReference type="CDD" id="cd10170">
    <property type="entry name" value="ASKHA_NBD_HSP70"/>
    <property type="match status" value="1"/>
</dbReference>
<gene>
    <name evidence="3" type="ORF">E4P82_15050</name>
</gene>
<dbReference type="PANTHER" id="PTHR42749">
    <property type="entry name" value="CELL SHAPE-DETERMINING PROTEIN MREB"/>
    <property type="match status" value="1"/>
</dbReference>
<proteinExistence type="predicted"/>
<dbReference type="Proteomes" id="UP000760480">
    <property type="component" value="Unassembled WGS sequence"/>
</dbReference>
<dbReference type="Pfam" id="PF12531">
    <property type="entry name" value="DUF3731"/>
    <property type="match status" value="1"/>
</dbReference>
<name>A0ABX1TQW0_9GAMM</name>
<evidence type="ECO:0000313" key="4">
    <source>
        <dbReference type="Proteomes" id="UP000760480"/>
    </source>
</evidence>
<keyword evidence="1" id="KW-0547">Nucleotide-binding</keyword>
<dbReference type="SUPFAM" id="SSF53067">
    <property type="entry name" value="Actin-like ATPase domain"/>
    <property type="match status" value="2"/>
</dbReference>
<dbReference type="EMBL" id="SPMZ01000048">
    <property type="protein sequence ID" value="NMQ20399.1"/>
    <property type="molecule type" value="Genomic_DNA"/>
</dbReference>